<sequence length="152" mass="17041">MKLVSIKLEEITGLHPAVTGMVDKTASVIYASGPADYQELSLLYLLKLHPIHLTKIDTRFVVVAGFRSYELARLLLHPETEVGCILHIKLKPEEPTLLATVDIFGSPLMHSLGPKYIQQLQALAKFFGNRASIFFPRMGSLRRLRGQNRTTD</sequence>
<reference evidence="1 2" key="1">
    <citation type="journal article" date="2023" name="Ecotoxicol. Environ. Saf.">
        <title>Mercury remediation potential of mercury-resistant strain Rheinheimera metallidurans sp. nov. isolated from a municipal waste dumping site.</title>
        <authorList>
            <person name="Yadav V."/>
            <person name="Manjhi A."/>
            <person name="Vadakedath N."/>
        </authorList>
    </citation>
    <scope>NUCLEOTIDE SEQUENCE [LARGE SCALE GENOMIC DNA]</scope>
    <source>
        <strain evidence="1 2">E-49</strain>
    </source>
</reference>
<organism evidence="1 2">
    <name type="scientific">Rheinheimera muenzenbergensis</name>
    <dbReference type="NCBI Taxonomy" id="1193628"/>
    <lineage>
        <taxon>Bacteria</taxon>
        <taxon>Pseudomonadati</taxon>
        <taxon>Pseudomonadota</taxon>
        <taxon>Gammaproteobacteria</taxon>
        <taxon>Chromatiales</taxon>
        <taxon>Chromatiaceae</taxon>
        <taxon>Rheinheimera</taxon>
    </lineage>
</organism>
<evidence type="ECO:0000313" key="2">
    <source>
        <dbReference type="Proteomes" id="UP001375382"/>
    </source>
</evidence>
<dbReference type="Proteomes" id="UP001375382">
    <property type="component" value="Unassembled WGS sequence"/>
</dbReference>
<dbReference type="EMBL" id="JALAAR010000017">
    <property type="protein sequence ID" value="MEH8018952.1"/>
    <property type="molecule type" value="Genomic_DNA"/>
</dbReference>
<gene>
    <name evidence="1" type="ORF">MN202_17045</name>
</gene>
<comment type="caution">
    <text evidence="1">The sequence shown here is derived from an EMBL/GenBank/DDBJ whole genome shotgun (WGS) entry which is preliminary data.</text>
</comment>
<accession>A0ABU8CBR4</accession>
<protein>
    <submittedName>
        <fullName evidence="1">Uncharacterized protein</fullName>
    </submittedName>
</protein>
<proteinExistence type="predicted"/>
<keyword evidence="2" id="KW-1185">Reference proteome</keyword>
<dbReference type="RefSeq" id="WP_335737346.1">
    <property type="nucleotide sequence ID" value="NZ_JALAAR010000017.1"/>
</dbReference>
<name>A0ABU8CBR4_9GAMM</name>
<evidence type="ECO:0000313" key="1">
    <source>
        <dbReference type="EMBL" id="MEH8018952.1"/>
    </source>
</evidence>